<accession>A0AAV9NR39</accession>
<dbReference type="EMBL" id="JAVRRD010000001">
    <property type="protein sequence ID" value="KAK5064615.1"/>
    <property type="molecule type" value="Genomic_DNA"/>
</dbReference>
<dbReference type="GeneID" id="89968671"/>
<evidence type="ECO:0000256" key="1">
    <source>
        <dbReference type="SAM" id="MobiDB-lite"/>
    </source>
</evidence>
<feature type="region of interest" description="Disordered" evidence="1">
    <location>
        <begin position="429"/>
        <end position="463"/>
    </location>
</feature>
<feature type="compositionally biased region" description="Polar residues" evidence="1">
    <location>
        <begin position="675"/>
        <end position="702"/>
    </location>
</feature>
<sequence>MALQCPHQHVSYATWRLQVIRSLIRSESQSLAALSPSRSAWWKRDYRTSQYLREDRSNQNSGRSTSEPNPSVKPTVKKSTPPNPFDSEGIDRLQDALAEVRVLHQQRVEKEPDPRKGPQKSQPIIYESPVKRILERSAARKSHKRQPNQEEKASLYDNLWARILATPIRSCFSSGTRLPIALLSDWDVVQEPKTKSMYLMPTGLADLDGMEKNMVDAVRKEAWIREPNSRQALEQRDITSKRDESVSEKDSDIEYVKPDKKANPVLSFAKSRVFMYVNYLRYLTIMLGKQRPPTGEKRNQAMEYNAARLLHPRNREKFGLATHYERNRVDVAMKTGQIEKPPPDSEKFQFQHLKWQPEISERLTNILQKRVVVALRETIRVLNESDRKQHERIVLPLAIPRTRSLSVIKRHGYREALFAQLKAQLGETDGSKQVEGSTNTATYPDFDELVEGPPIHEGQAPQPPPSWLAGSILLHIGRGDIEQLLNSESKPTPASPYLPPLPKNNMIPTMIPVAGAYRLPVFSVHHLFARPPNDTRPAHPEASADLSELADIINTCPSFNFAWPPVMPALPLYSPTGDAALQGPEDFLVLIKAFPGGPKTLIEEIWRLWRYIGGRAYGHEPVFHDTAFRGDPVPEESLDEPATEKLNVDVTEERQVVPRAETHGPIRSLQQQQQNSTLTSGAPASSTPQLHSASRPSMSSSFGLTMSRKEFKTWLGDKYPAAPDALVRYEPLCK</sequence>
<comment type="caution">
    <text evidence="2">The sequence shown here is derived from an EMBL/GenBank/DDBJ whole genome shotgun (WGS) entry which is preliminary data.</text>
</comment>
<feature type="region of interest" description="Disordered" evidence="1">
    <location>
        <begin position="105"/>
        <end position="128"/>
    </location>
</feature>
<dbReference type="Proteomes" id="UP001358417">
    <property type="component" value="Unassembled WGS sequence"/>
</dbReference>
<dbReference type="RefSeq" id="XP_064711939.1">
    <property type="nucleotide sequence ID" value="XM_064844079.1"/>
</dbReference>
<organism evidence="2 3">
    <name type="scientific">Exophiala bonariae</name>
    <dbReference type="NCBI Taxonomy" id="1690606"/>
    <lineage>
        <taxon>Eukaryota</taxon>
        <taxon>Fungi</taxon>
        <taxon>Dikarya</taxon>
        <taxon>Ascomycota</taxon>
        <taxon>Pezizomycotina</taxon>
        <taxon>Eurotiomycetes</taxon>
        <taxon>Chaetothyriomycetidae</taxon>
        <taxon>Chaetothyriales</taxon>
        <taxon>Herpotrichiellaceae</taxon>
        <taxon>Exophiala</taxon>
    </lineage>
</organism>
<feature type="region of interest" description="Disordered" evidence="1">
    <location>
        <begin position="52"/>
        <end position="89"/>
    </location>
</feature>
<dbReference type="AlphaFoldDB" id="A0AAV9NR39"/>
<evidence type="ECO:0000313" key="2">
    <source>
        <dbReference type="EMBL" id="KAK5064615.1"/>
    </source>
</evidence>
<feature type="compositionally biased region" description="Polar residues" evidence="1">
    <location>
        <begin position="58"/>
        <end position="69"/>
    </location>
</feature>
<keyword evidence="3" id="KW-1185">Reference proteome</keyword>
<feature type="compositionally biased region" description="Basic and acidic residues" evidence="1">
    <location>
        <begin position="106"/>
        <end position="116"/>
    </location>
</feature>
<feature type="region of interest" description="Disordered" evidence="1">
    <location>
        <begin position="658"/>
        <end position="702"/>
    </location>
</feature>
<reference evidence="2 3" key="1">
    <citation type="submission" date="2023-08" db="EMBL/GenBank/DDBJ databases">
        <title>Black Yeasts Isolated from many extreme environments.</title>
        <authorList>
            <person name="Coleine C."/>
            <person name="Stajich J.E."/>
            <person name="Selbmann L."/>
        </authorList>
    </citation>
    <scope>NUCLEOTIDE SEQUENCE [LARGE SCALE GENOMIC DNA]</scope>
    <source>
        <strain evidence="2 3">CCFEE 5792</strain>
    </source>
</reference>
<protein>
    <submittedName>
        <fullName evidence="2">Uncharacterized protein</fullName>
    </submittedName>
</protein>
<proteinExistence type="predicted"/>
<name>A0AAV9NR39_9EURO</name>
<gene>
    <name evidence="2" type="ORF">LTR84_000449</name>
</gene>
<evidence type="ECO:0000313" key="3">
    <source>
        <dbReference type="Proteomes" id="UP001358417"/>
    </source>
</evidence>
<feature type="region of interest" description="Disordered" evidence="1">
    <location>
        <begin position="230"/>
        <end position="251"/>
    </location>
</feature>